<dbReference type="EMBL" id="AYCK01023647">
    <property type="status" value="NOT_ANNOTATED_CDS"/>
    <property type="molecule type" value="Genomic_DNA"/>
</dbReference>
<keyword evidence="3" id="KW-0863">Zinc-finger</keyword>
<accession>A0A096LY06</accession>
<dbReference type="eggNOG" id="KOG1121">
    <property type="taxonomic scope" value="Eukaryota"/>
</dbReference>
<dbReference type="Ensembl" id="ENSPFOT00000023332.1">
    <property type="protein sequence ID" value="ENSPFOP00000024047.1"/>
    <property type="gene ID" value="ENSPFOG00000023891.1"/>
</dbReference>
<keyword evidence="5" id="KW-0539">Nucleus</keyword>
<reference evidence="7" key="3">
    <citation type="submission" date="2025-09" db="UniProtKB">
        <authorList>
            <consortium name="Ensembl"/>
        </authorList>
    </citation>
    <scope>IDENTIFICATION</scope>
</reference>
<dbReference type="GeneTree" id="ENSGT00940000158431"/>
<evidence type="ECO:0000256" key="3">
    <source>
        <dbReference type="ARBA" id="ARBA00022771"/>
    </source>
</evidence>
<evidence type="ECO:0000256" key="1">
    <source>
        <dbReference type="ARBA" id="ARBA00004123"/>
    </source>
</evidence>
<name>A0A096LY06_POEFO</name>
<evidence type="ECO:0000313" key="7">
    <source>
        <dbReference type="Ensembl" id="ENSPFOP00000024047.1"/>
    </source>
</evidence>
<dbReference type="GO" id="GO:0008270">
    <property type="term" value="F:zinc ion binding"/>
    <property type="evidence" value="ECO:0007669"/>
    <property type="project" value="UniProtKB-KW"/>
</dbReference>
<evidence type="ECO:0000256" key="6">
    <source>
        <dbReference type="SAM" id="MobiDB-lite"/>
    </source>
</evidence>
<keyword evidence="8" id="KW-1185">Reference proteome</keyword>
<keyword evidence="2" id="KW-0479">Metal-binding</keyword>
<evidence type="ECO:0000313" key="8">
    <source>
        <dbReference type="Proteomes" id="UP000028760"/>
    </source>
</evidence>
<protein>
    <recommendedName>
        <fullName evidence="9">BED-type domain-containing protein</fullName>
    </recommendedName>
</protein>
<evidence type="ECO:0000256" key="5">
    <source>
        <dbReference type="ARBA" id="ARBA00023242"/>
    </source>
</evidence>
<dbReference type="SUPFAM" id="SSF53098">
    <property type="entry name" value="Ribonuclease H-like"/>
    <property type="match status" value="1"/>
</dbReference>
<dbReference type="InterPro" id="IPR012337">
    <property type="entry name" value="RNaseH-like_sf"/>
</dbReference>
<evidence type="ECO:0008006" key="9">
    <source>
        <dbReference type="Google" id="ProtNLM"/>
    </source>
</evidence>
<dbReference type="OMA" id="THEMLES"/>
<dbReference type="InterPro" id="IPR052035">
    <property type="entry name" value="ZnF_BED_domain_contain"/>
</dbReference>
<proteinExistence type="predicted"/>
<dbReference type="SUPFAM" id="SSF140996">
    <property type="entry name" value="Hermes dimerisation domain"/>
    <property type="match status" value="1"/>
</dbReference>
<feature type="region of interest" description="Disordered" evidence="6">
    <location>
        <begin position="414"/>
        <end position="434"/>
    </location>
</feature>
<evidence type="ECO:0000256" key="2">
    <source>
        <dbReference type="ARBA" id="ARBA00022723"/>
    </source>
</evidence>
<dbReference type="STRING" id="48698.ENSPFOP00000024047"/>
<keyword evidence="4" id="KW-0862">Zinc</keyword>
<dbReference type="GO" id="GO:0005634">
    <property type="term" value="C:nucleus"/>
    <property type="evidence" value="ECO:0007669"/>
    <property type="project" value="UniProtKB-SubCell"/>
</dbReference>
<organism evidence="7 8">
    <name type="scientific">Poecilia formosa</name>
    <name type="common">Amazon molly</name>
    <name type="synonym">Limia formosa</name>
    <dbReference type="NCBI Taxonomy" id="48698"/>
    <lineage>
        <taxon>Eukaryota</taxon>
        <taxon>Metazoa</taxon>
        <taxon>Chordata</taxon>
        <taxon>Craniata</taxon>
        <taxon>Vertebrata</taxon>
        <taxon>Euteleostomi</taxon>
        <taxon>Actinopterygii</taxon>
        <taxon>Neopterygii</taxon>
        <taxon>Teleostei</taxon>
        <taxon>Neoteleostei</taxon>
        <taxon>Acanthomorphata</taxon>
        <taxon>Ovalentaria</taxon>
        <taxon>Atherinomorphae</taxon>
        <taxon>Cyprinodontiformes</taxon>
        <taxon>Poeciliidae</taxon>
        <taxon>Poeciliinae</taxon>
        <taxon>Poecilia</taxon>
    </lineage>
</organism>
<dbReference type="PANTHER" id="PTHR46481">
    <property type="entry name" value="ZINC FINGER BED DOMAIN-CONTAINING PROTEIN 4"/>
    <property type="match status" value="1"/>
</dbReference>
<feature type="compositionally biased region" description="Acidic residues" evidence="6">
    <location>
        <begin position="414"/>
        <end position="423"/>
    </location>
</feature>
<reference evidence="8" key="1">
    <citation type="submission" date="2013-10" db="EMBL/GenBank/DDBJ databases">
        <authorList>
            <person name="Schartl M."/>
            <person name="Warren W."/>
        </authorList>
    </citation>
    <scope>NUCLEOTIDE SEQUENCE [LARGE SCALE GENOMIC DNA]</scope>
    <source>
        <strain evidence="8">female</strain>
    </source>
</reference>
<reference evidence="7" key="2">
    <citation type="submission" date="2025-08" db="UniProtKB">
        <authorList>
            <consortium name="Ensembl"/>
        </authorList>
    </citation>
    <scope>IDENTIFICATION</scope>
</reference>
<sequence length="449" mass="51375">VTCKICKAVLKYNKSTTAMHSHLKRHPLMLAPEQPARSRHRRQQITNLLVNFIVKDMRPLAAVHREGFRDLLHYDVLSYNTLWSAIKHHDNLRERITKEMKDQIVSLTADLWTSSTMEPYITTAHYITESWELKARVLCTSPMPERHTAANIADRLSSIIHVFCTVHDNASNMNQAMELCKMFPNDLGCTAHTLQLALLGIRLGLSTRGRLVAVFLQRLLPLRAQPDKLWEKSFVKVFLYQICPVRWNSTVVMLQRLFEQRIAVQSVLGDENVTKPNVQKSLAMRASQWEVIEQLILVLQPLAKATEVMCAELHVGLSFIYPVIFNMISTTLRVEASDLGVLPSFKNTVHKQLETRFQLHSDNLTESIPLIACMLDPRFKHLHYISQSQKEATQSHLSSLLRNLVIAVAVQGEEREEVEDVPDQSEPVTGKKVRREEDILQLCGPHYQS</sequence>
<dbReference type="Gene3D" id="1.10.10.1070">
    <property type="entry name" value="Zinc finger, BED domain-containing"/>
    <property type="match status" value="1"/>
</dbReference>
<dbReference type="Proteomes" id="UP000028760">
    <property type="component" value="Unassembled WGS sequence"/>
</dbReference>
<dbReference type="AlphaFoldDB" id="A0A096LY06"/>
<comment type="subcellular location">
    <subcellularLocation>
        <location evidence="1">Nucleus</location>
    </subcellularLocation>
</comment>
<dbReference type="PANTHER" id="PTHR46481:SF10">
    <property type="entry name" value="ZINC FINGER BED DOMAIN-CONTAINING PROTEIN 39"/>
    <property type="match status" value="1"/>
</dbReference>
<evidence type="ECO:0000256" key="4">
    <source>
        <dbReference type="ARBA" id="ARBA00022833"/>
    </source>
</evidence>